<name>A0A285ZRA8_9SPHI</name>
<dbReference type="SUPFAM" id="SSF52540">
    <property type="entry name" value="P-loop containing nucleoside triphosphate hydrolases"/>
    <property type="match status" value="1"/>
</dbReference>
<protein>
    <recommendedName>
        <fullName evidence="3">NACHT domain-containing protein</fullName>
    </recommendedName>
</protein>
<dbReference type="Proteomes" id="UP000219281">
    <property type="component" value="Unassembled WGS sequence"/>
</dbReference>
<keyword evidence="2" id="KW-1185">Reference proteome</keyword>
<dbReference type="AlphaFoldDB" id="A0A285ZRA8"/>
<accession>A0A285ZRA8</accession>
<evidence type="ECO:0000313" key="1">
    <source>
        <dbReference type="EMBL" id="SOD12162.1"/>
    </source>
</evidence>
<dbReference type="InterPro" id="IPR027417">
    <property type="entry name" value="P-loop_NTPase"/>
</dbReference>
<organism evidence="1 2">
    <name type="scientific">Pedobacter xixiisoli</name>
    <dbReference type="NCBI Taxonomy" id="1476464"/>
    <lineage>
        <taxon>Bacteria</taxon>
        <taxon>Pseudomonadati</taxon>
        <taxon>Bacteroidota</taxon>
        <taxon>Sphingobacteriia</taxon>
        <taxon>Sphingobacteriales</taxon>
        <taxon>Sphingobacteriaceae</taxon>
        <taxon>Pedobacter</taxon>
    </lineage>
</organism>
<evidence type="ECO:0008006" key="3">
    <source>
        <dbReference type="Google" id="ProtNLM"/>
    </source>
</evidence>
<reference evidence="2" key="1">
    <citation type="submission" date="2017-09" db="EMBL/GenBank/DDBJ databases">
        <authorList>
            <person name="Varghese N."/>
            <person name="Submissions S."/>
        </authorList>
    </citation>
    <scope>NUCLEOTIDE SEQUENCE [LARGE SCALE GENOMIC DNA]</scope>
    <source>
        <strain evidence="2">CGMCC 1.12803</strain>
    </source>
</reference>
<sequence>MPQTIILDKIRRLILLKTGIKSISPSDCRFISISIQKEITKNISETTIKRLFGFAEVKNRFSKYTVNALLDYVEKSGNYELVEKELLHISNINDKFSNIQLNAINITLSTLKSVKNRSSVPYHFTHPRAFAKLDFEYFYNSKYSFTAFISQAGYGKSILLSHLVQSLFIDNDAKHKVDTILFINARDVFDDQNEYSNIEDRIKSKIGLNQRTNLIEYFKDRYERNGSKLVIVIDSFSDLITNRDSKPIVYDKLINLISLIEDEKFVKIVLGMRSTMWSRFYDKIKNIPFIKKKWFQGTYFNIKHHSNIPPLANDEIDIILKKIEPDRKEQINSALKAQLKYPFYIQWYYLLKEEFPRFDSFTNIVFFEIVDRFIHDKIYNTSYATEKTLFCKKIVTLSNHGKGRKSVYKSELIADLSNFKNAYRELLAEGILVEEKQELDGFVVDLVRFVHPHLFEYFLFVELLNCSNNQMDEAFFENINLNYAGNPNRYQILQWSARLLIIKSDFGALKHLLKLNLSNYEKTYLIYFIAENLNYRQHKQPSVAAYLEEDELHHMMMENIIHFDFADSCYKEAICSLLSISKNDKFSFLYLVILSTFDSFSFYKEQLKTRLKAMEKFANEGNNWLINPYELLKCLYSTLAGEEYKNEALLANIEAFKEGDISVPKNENGLPGYREMLSFVLLRTYNTFHGDSHEAQRMLDAMVGYYPKMTVSESVSSAYLFSMMAFLRSLTKLPYSSGLSEKIRLKIFEINSIGNSTPYIQTVYLASRAIESKNEKDYQTAIAYAEKCIEVFKRNRLTLQEILMYNLLIHLNDETGNEEKKDEYVHHKLTLIDKRNVHGSVFHKLK</sequence>
<dbReference type="OrthoDB" id="956377at2"/>
<dbReference type="EMBL" id="OCMT01000001">
    <property type="protein sequence ID" value="SOD12162.1"/>
    <property type="molecule type" value="Genomic_DNA"/>
</dbReference>
<evidence type="ECO:0000313" key="2">
    <source>
        <dbReference type="Proteomes" id="UP000219281"/>
    </source>
</evidence>
<dbReference type="Gene3D" id="3.40.50.300">
    <property type="entry name" value="P-loop containing nucleotide triphosphate hydrolases"/>
    <property type="match status" value="1"/>
</dbReference>
<gene>
    <name evidence="1" type="ORF">SAMN06297358_0525</name>
</gene>
<proteinExistence type="predicted"/>
<dbReference type="RefSeq" id="WP_097128351.1">
    <property type="nucleotide sequence ID" value="NZ_OCMT01000001.1"/>
</dbReference>